<organism evidence="2 3">
    <name type="scientific">Aphis craccivora</name>
    <name type="common">Cowpea aphid</name>
    <dbReference type="NCBI Taxonomy" id="307492"/>
    <lineage>
        <taxon>Eukaryota</taxon>
        <taxon>Metazoa</taxon>
        <taxon>Ecdysozoa</taxon>
        <taxon>Arthropoda</taxon>
        <taxon>Hexapoda</taxon>
        <taxon>Insecta</taxon>
        <taxon>Pterygota</taxon>
        <taxon>Neoptera</taxon>
        <taxon>Paraneoptera</taxon>
        <taxon>Hemiptera</taxon>
        <taxon>Sternorrhyncha</taxon>
        <taxon>Aphidomorpha</taxon>
        <taxon>Aphidoidea</taxon>
        <taxon>Aphididae</taxon>
        <taxon>Aphidini</taxon>
        <taxon>Aphis</taxon>
        <taxon>Aphis</taxon>
    </lineage>
</organism>
<dbReference type="Proteomes" id="UP000478052">
    <property type="component" value="Unassembled WGS sequence"/>
</dbReference>
<dbReference type="OrthoDB" id="6619668at2759"/>
<feature type="non-terminal residue" evidence="2">
    <location>
        <position position="1"/>
    </location>
</feature>
<dbReference type="PANTHER" id="PTHR47611:SF1">
    <property type="entry name" value="CCHC-TYPE DOMAIN-CONTAINING PROTEIN"/>
    <property type="match status" value="1"/>
</dbReference>
<evidence type="ECO:0000313" key="2">
    <source>
        <dbReference type="EMBL" id="KAF0696244.1"/>
    </source>
</evidence>
<dbReference type="Pfam" id="PF05699">
    <property type="entry name" value="Dimer_Tnp_hAT"/>
    <property type="match status" value="1"/>
</dbReference>
<name>A0A6G0VL31_APHCR</name>
<evidence type="ECO:0000313" key="3">
    <source>
        <dbReference type="Proteomes" id="UP000478052"/>
    </source>
</evidence>
<protein>
    <submittedName>
        <fullName evidence="2">Zinc finger BED domain-containing protein 4-like</fullName>
    </submittedName>
</protein>
<dbReference type="PANTHER" id="PTHR47611">
    <property type="entry name" value="HAT DIMERISATION DOMAIN, C-TERMINAL"/>
    <property type="match status" value="1"/>
</dbReference>
<reference evidence="2 3" key="1">
    <citation type="submission" date="2019-08" db="EMBL/GenBank/DDBJ databases">
        <title>Whole genome of Aphis craccivora.</title>
        <authorList>
            <person name="Voronova N.V."/>
            <person name="Shulinski R.S."/>
            <person name="Bandarenka Y.V."/>
            <person name="Zhorov D.G."/>
            <person name="Warner D."/>
        </authorList>
    </citation>
    <scope>NUCLEOTIDE SEQUENCE [LARGE SCALE GENOMIC DNA]</scope>
    <source>
        <strain evidence="2">180601</strain>
        <tissue evidence="2">Whole Body</tissue>
    </source>
</reference>
<accession>A0A6G0VL31</accession>
<dbReference type="SUPFAM" id="SSF53098">
    <property type="entry name" value="Ribonuclease H-like"/>
    <property type="match status" value="1"/>
</dbReference>
<gene>
    <name evidence="2" type="ORF">FWK35_00038492</name>
</gene>
<keyword evidence="3" id="KW-1185">Reference proteome</keyword>
<feature type="domain" description="HAT C-terminal dimerisation" evidence="1">
    <location>
        <begin position="68"/>
        <end position="145"/>
    </location>
</feature>
<comment type="caution">
    <text evidence="2">The sequence shown here is derived from an EMBL/GenBank/DDBJ whole genome shotgun (WGS) entry which is preliminary data.</text>
</comment>
<evidence type="ECO:0000259" key="1">
    <source>
        <dbReference type="Pfam" id="PF05699"/>
    </source>
</evidence>
<sequence length="150" mass="17470">TYWRRRRKTVNGLKQELESVYNSWPNIVSTSNEQESLTDNIPILKKSLFRDILPNYREPQQCNTAESEIDAYLNEDLLNEDDDIYKYWSKSQFSGLKELANRYHSSPSSSVDSERAFSTAGFICSKSRNALNPEKVRQLIFCSRNIKYLG</sequence>
<dbReference type="AlphaFoldDB" id="A0A6G0VL31"/>
<dbReference type="InterPro" id="IPR008906">
    <property type="entry name" value="HATC_C_dom"/>
</dbReference>
<proteinExistence type="predicted"/>
<dbReference type="EMBL" id="VUJU01015185">
    <property type="protein sequence ID" value="KAF0696244.1"/>
    <property type="molecule type" value="Genomic_DNA"/>
</dbReference>
<dbReference type="GO" id="GO:0046983">
    <property type="term" value="F:protein dimerization activity"/>
    <property type="evidence" value="ECO:0007669"/>
    <property type="project" value="InterPro"/>
</dbReference>
<dbReference type="InterPro" id="IPR012337">
    <property type="entry name" value="RNaseH-like_sf"/>
</dbReference>